<dbReference type="AlphaFoldDB" id="A0A848EHS8"/>
<evidence type="ECO:0000313" key="4">
    <source>
        <dbReference type="EMBL" id="NMJ42973.1"/>
    </source>
</evidence>
<comment type="caution">
    <text evidence="4">The sequence shown here is derived from an EMBL/GenBank/DDBJ whole genome shotgun (WGS) entry which is preliminary data.</text>
</comment>
<dbReference type="RefSeq" id="WP_170055205.1">
    <property type="nucleotide sequence ID" value="NZ_JABBKX010000006.1"/>
</dbReference>
<dbReference type="Proteomes" id="UP000548582">
    <property type="component" value="Unassembled WGS sequence"/>
</dbReference>
<reference evidence="4 5" key="1">
    <citation type="submission" date="2020-03" db="EMBL/GenBank/DDBJ databases">
        <authorList>
            <person name="Sun Q."/>
        </authorList>
    </citation>
    <scope>NUCLEOTIDE SEQUENCE [LARGE SCALE GENOMIC DNA]</scope>
    <source>
        <strain evidence="4 5">JC162</strain>
    </source>
</reference>
<proteinExistence type="predicted"/>
<dbReference type="EMBL" id="JABBKX010000006">
    <property type="protein sequence ID" value="NMJ42973.1"/>
    <property type="molecule type" value="Genomic_DNA"/>
</dbReference>
<sequence>MTKPLVLLWTDGAEPYARAIAAAGLGDRLRVEIVPRAGTPDEAMLAETAALLSWGPPPGTLDRMPKLRFVQALTAGVEHWLARADLRADLPLSCARGTHRVQMPENILGALFHITKPYAAIAADNAAQRWTRRVSSTLAGKTLGILGLGAIGAELARKAAALEMRVVGTKRGMAEVPHVAQVFGPDGTDEVLAQSDFVVLLLPATPDTENFMNAARLAKMQKTAWLLNFGRGALIRDEDLIAAVREGTIAGAVLDVFRTEPLPSNHPFWGEEKIMVLPHIGGLHPQRDEMVAALLVENLQRFVDGRPLSQLVDREAGY</sequence>
<keyword evidence="5" id="KW-1185">Reference proteome</keyword>
<organism evidence="4 5">
    <name type="scientific">Neoroseomonas marina</name>
    <dbReference type="NCBI Taxonomy" id="1232220"/>
    <lineage>
        <taxon>Bacteria</taxon>
        <taxon>Pseudomonadati</taxon>
        <taxon>Pseudomonadota</taxon>
        <taxon>Alphaproteobacteria</taxon>
        <taxon>Acetobacterales</taxon>
        <taxon>Acetobacteraceae</taxon>
        <taxon>Neoroseomonas</taxon>
    </lineage>
</organism>
<dbReference type="Gene3D" id="3.40.50.720">
    <property type="entry name" value="NAD(P)-binding Rossmann-like Domain"/>
    <property type="match status" value="2"/>
</dbReference>
<protein>
    <submittedName>
        <fullName evidence="4">D-2-hydroxyacid dehydrogenase</fullName>
    </submittedName>
</protein>
<dbReference type="InterPro" id="IPR036291">
    <property type="entry name" value="NAD(P)-bd_dom_sf"/>
</dbReference>
<dbReference type="GO" id="GO:0051287">
    <property type="term" value="F:NAD binding"/>
    <property type="evidence" value="ECO:0007669"/>
    <property type="project" value="InterPro"/>
</dbReference>
<name>A0A848EHS8_9PROT</name>
<keyword evidence="2" id="KW-0520">NAD</keyword>
<evidence type="ECO:0000313" key="5">
    <source>
        <dbReference type="Proteomes" id="UP000548582"/>
    </source>
</evidence>
<accession>A0A848EHS8</accession>
<dbReference type="GO" id="GO:0016491">
    <property type="term" value="F:oxidoreductase activity"/>
    <property type="evidence" value="ECO:0007669"/>
    <property type="project" value="UniProtKB-KW"/>
</dbReference>
<gene>
    <name evidence="4" type="ORF">GWK16_17125</name>
</gene>
<keyword evidence="1" id="KW-0560">Oxidoreductase</keyword>
<evidence type="ECO:0000256" key="1">
    <source>
        <dbReference type="ARBA" id="ARBA00023002"/>
    </source>
</evidence>
<dbReference type="CDD" id="cd05300">
    <property type="entry name" value="2-Hacid_dh_1"/>
    <property type="match status" value="1"/>
</dbReference>
<dbReference type="Pfam" id="PF02826">
    <property type="entry name" value="2-Hacid_dh_C"/>
    <property type="match status" value="1"/>
</dbReference>
<dbReference type="PANTHER" id="PTHR43333">
    <property type="entry name" value="2-HACID_DH_C DOMAIN-CONTAINING PROTEIN"/>
    <property type="match status" value="1"/>
</dbReference>
<evidence type="ECO:0000259" key="3">
    <source>
        <dbReference type="Pfam" id="PF02826"/>
    </source>
</evidence>
<dbReference type="InterPro" id="IPR006140">
    <property type="entry name" value="D-isomer_DH_NAD-bd"/>
</dbReference>
<evidence type="ECO:0000256" key="2">
    <source>
        <dbReference type="ARBA" id="ARBA00023027"/>
    </source>
</evidence>
<feature type="domain" description="D-isomer specific 2-hydroxyacid dehydrogenase NAD-binding" evidence="3">
    <location>
        <begin position="109"/>
        <end position="281"/>
    </location>
</feature>
<dbReference type="PANTHER" id="PTHR43333:SF1">
    <property type="entry name" value="D-ISOMER SPECIFIC 2-HYDROXYACID DEHYDROGENASE NAD-BINDING DOMAIN-CONTAINING PROTEIN"/>
    <property type="match status" value="1"/>
</dbReference>
<dbReference type="SUPFAM" id="SSF51735">
    <property type="entry name" value="NAD(P)-binding Rossmann-fold domains"/>
    <property type="match status" value="1"/>
</dbReference>